<keyword evidence="1" id="KW-0346">Stress response</keyword>
<evidence type="ECO:0000256" key="2">
    <source>
        <dbReference type="PROSITE-ProRule" id="PRU00285"/>
    </source>
</evidence>
<gene>
    <name evidence="5" type="ORF">BAE39_23910</name>
</gene>
<dbReference type="OrthoDB" id="9808910at2"/>
<organism evidence="5 6">
    <name type="scientific">Rhizobium loti</name>
    <name type="common">Mesorhizobium loti</name>
    <dbReference type="NCBI Taxonomy" id="381"/>
    <lineage>
        <taxon>Bacteria</taxon>
        <taxon>Pseudomonadati</taxon>
        <taxon>Pseudomonadota</taxon>
        <taxon>Alphaproteobacteria</taxon>
        <taxon>Hyphomicrobiales</taxon>
        <taxon>Phyllobacteriaceae</taxon>
        <taxon>Mesorhizobium</taxon>
    </lineage>
</organism>
<dbReference type="AlphaFoldDB" id="A0A1A5JBF4"/>
<reference evidence="6" key="1">
    <citation type="submission" date="2016-06" db="EMBL/GenBank/DDBJ databases">
        <title>NZP2037 Pacbio-Illumina hybrid assembly.</title>
        <authorList>
            <person name="Ramsay J.P."/>
        </authorList>
    </citation>
    <scope>NUCLEOTIDE SEQUENCE [LARGE SCALE GENOMIC DNA]</scope>
    <source>
        <strain evidence="6">R7ANS::ICEMlSym2042</strain>
    </source>
</reference>
<accession>A0A1A5JBF4</accession>
<dbReference type="GO" id="GO:0009408">
    <property type="term" value="P:response to heat"/>
    <property type="evidence" value="ECO:0007669"/>
    <property type="project" value="InterPro"/>
</dbReference>
<dbReference type="InterPro" id="IPR044587">
    <property type="entry name" value="HSP21-like"/>
</dbReference>
<name>A0A1A5JBF4_RHILI</name>
<dbReference type="SUPFAM" id="SSF49764">
    <property type="entry name" value="HSP20-like chaperones"/>
    <property type="match status" value="1"/>
</dbReference>
<dbReference type="PANTHER" id="PTHR46733">
    <property type="entry name" value="26.5 KDA HEAT SHOCK PROTEIN, MITOCHONDRIAL"/>
    <property type="match status" value="1"/>
</dbReference>
<dbReference type="Pfam" id="PF00011">
    <property type="entry name" value="HSP20"/>
    <property type="match status" value="1"/>
</dbReference>
<protein>
    <submittedName>
        <fullName evidence="5">Molecular chaperone Hsp20</fullName>
    </submittedName>
</protein>
<dbReference type="RefSeq" id="WP_032931196.1">
    <property type="nucleotide sequence ID" value="NZ_LZTH01000005.1"/>
</dbReference>
<dbReference type="CDD" id="cd06464">
    <property type="entry name" value="ACD_sHsps-like"/>
    <property type="match status" value="1"/>
</dbReference>
<evidence type="ECO:0000313" key="6">
    <source>
        <dbReference type="Proteomes" id="UP000093748"/>
    </source>
</evidence>
<comment type="caution">
    <text evidence="5">The sequence shown here is derived from an EMBL/GenBank/DDBJ whole genome shotgun (WGS) entry which is preliminary data.</text>
</comment>
<feature type="domain" description="SHSP" evidence="4">
    <location>
        <begin position="57"/>
        <end position="169"/>
    </location>
</feature>
<comment type="similarity">
    <text evidence="2 3">Belongs to the small heat shock protein (HSP20) family.</text>
</comment>
<evidence type="ECO:0000256" key="1">
    <source>
        <dbReference type="ARBA" id="ARBA00023016"/>
    </source>
</evidence>
<dbReference type="PANTHER" id="PTHR46733:SF4">
    <property type="entry name" value="HEAT SHOCK PROTEIN 21, CHLOROPLASTIC"/>
    <property type="match status" value="1"/>
</dbReference>
<evidence type="ECO:0000256" key="3">
    <source>
        <dbReference type="RuleBase" id="RU003616"/>
    </source>
</evidence>
<dbReference type="GeneID" id="66682807"/>
<evidence type="ECO:0000259" key="4">
    <source>
        <dbReference type="PROSITE" id="PS01031"/>
    </source>
</evidence>
<dbReference type="EMBL" id="LZTJ01000033">
    <property type="protein sequence ID" value="OBP70635.1"/>
    <property type="molecule type" value="Genomic_DNA"/>
</dbReference>
<dbReference type="PROSITE" id="PS01031">
    <property type="entry name" value="SHSP"/>
    <property type="match status" value="1"/>
</dbReference>
<dbReference type="Proteomes" id="UP000093748">
    <property type="component" value="Unassembled WGS sequence"/>
</dbReference>
<dbReference type="InterPro" id="IPR002068">
    <property type="entry name" value="A-crystallin/Hsp20_dom"/>
</dbReference>
<evidence type="ECO:0000313" key="5">
    <source>
        <dbReference type="EMBL" id="OBP70635.1"/>
    </source>
</evidence>
<sequence>MTIRDLMPWGRDTSQSATLFREGDRDPFMGLHREMSRLVDDMFRGFESRLPSMGRFSLAGTGWPSVEISETDKDIRVTAEIPGMEEKDIEVLLDDGVLTLRGEKHSETDDKERQFSERFYGRFERRIPIGFEVAEDKVAADFRNGVLSVSLPKSEKAQSKAKRIPIGGKSTKH</sequence>
<dbReference type="InterPro" id="IPR008978">
    <property type="entry name" value="HSP20-like_chaperone"/>
</dbReference>
<proteinExistence type="inferred from homology"/>
<dbReference type="Gene3D" id="2.60.40.790">
    <property type="match status" value="1"/>
</dbReference>